<sequence>MAVYLREKSLTKEEGKRMKVVDFIEISAIHQLIPPTPQATQVFPPSLENEYARYASLYPGSLRNGSERIAPEAALPEDTNVSHPGPCEGQNTLALDPTSNPAPSMLVPIEGSAIIIKEKSDSEAKIKEAELQRADRAKQRDASRRASEAYFASTSVNGGNEYQRKARKKILQEIRRQELLDVIAGYNAGSLESP</sequence>
<dbReference type="AlphaFoldDB" id="A0A166WK40"/>
<proteinExistence type="predicted"/>
<protein>
    <submittedName>
        <fullName evidence="1">Uncharacterized protein</fullName>
    </submittedName>
</protein>
<gene>
    <name evidence="1" type="ORF">FIBSPDRAFT_846986</name>
</gene>
<dbReference type="Proteomes" id="UP000076532">
    <property type="component" value="Unassembled WGS sequence"/>
</dbReference>
<dbReference type="EMBL" id="KV417481">
    <property type="protein sequence ID" value="KZP33838.1"/>
    <property type="molecule type" value="Genomic_DNA"/>
</dbReference>
<name>A0A166WK40_9AGAM</name>
<reference evidence="1 2" key="1">
    <citation type="journal article" date="2016" name="Mol. Biol. Evol.">
        <title>Comparative Genomics of Early-Diverging Mushroom-Forming Fungi Provides Insights into the Origins of Lignocellulose Decay Capabilities.</title>
        <authorList>
            <person name="Nagy L.G."/>
            <person name="Riley R."/>
            <person name="Tritt A."/>
            <person name="Adam C."/>
            <person name="Daum C."/>
            <person name="Floudas D."/>
            <person name="Sun H."/>
            <person name="Yadav J.S."/>
            <person name="Pangilinan J."/>
            <person name="Larsson K.H."/>
            <person name="Matsuura K."/>
            <person name="Barry K."/>
            <person name="Labutti K."/>
            <person name="Kuo R."/>
            <person name="Ohm R.A."/>
            <person name="Bhattacharya S.S."/>
            <person name="Shirouzu T."/>
            <person name="Yoshinaga Y."/>
            <person name="Martin F.M."/>
            <person name="Grigoriev I.V."/>
            <person name="Hibbett D.S."/>
        </authorList>
    </citation>
    <scope>NUCLEOTIDE SEQUENCE [LARGE SCALE GENOMIC DNA]</scope>
    <source>
        <strain evidence="1 2">CBS 109695</strain>
    </source>
</reference>
<keyword evidence="2" id="KW-1185">Reference proteome</keyword>
<accession>A0A166WK40</accession>
<evidence type="ECO:0000313" key="1">
    <source>
        <dbReference type="EMBL" id="KZP33838.1"/>
    </source>
</evidence>
<organism evidence="1 2">
    <name type="scientific">Athelia psychrophila</name>
    <dbReference type="NCBI Taxonomy" id="1759441"/>
    <lineage>
        <taxon>Eukaryota</taxon>
        <taxon>Fungi</taxon>
        <taxon>Dikarya</taxon>
        <taxon>Basidiomycota</taxon>
        <taxon>Agaricomycotina</taxon>
        <taxon>Agaricomycetes</taxon>
        <taxon>Agaricomycetidae</taxon>
        <taxon>Atheliales</taxon>
        <taxon>Atheliaceae</taxon>
        <taxon>Athelia</taxon>
    </lineage>
</organism>
<evidence type="ECO:0000313" key="2">
    <source>
        <dbReference type="Proteomes" id="UP000076532"/>
    </source>
</evidence>